<evidence type="ECO:0000256" key="4">
    <source>
        <dbReference type="ARBA" id="ARBA00022692"/>
    </source>
</evidence>
<comment type="similarity">
    <text evidence="2">Belongs to the G-protein coupled receptor 4 family.</text>
</comment>
<evidence type="ECO:0000313" key="12">
    <source>
        <dbReference type="Proteomes" id="UP000054549"/>
    </source>
</evidence>
<dbReference type="HOGENOM" id="CLU_027592_0_0_1"/>
<dbReference type="EMBL" id="KN818250">
    <property type="protein sequence ID" value="KIL64384.1"/>
    <property type="molecule type" value="Genomic_DNA"/>
</dbReference>
<evidence type="ECO:0000256" key="5">
    <source>
        <dbReference type="ARBA" id="ARBA00022989"/>
    </source>
</evidence>
<evidence type="ECO:0000256" key="3">
    <source>
        <dbReference type="ARBA" id="ARBA00022507"/>
    </source>
</evidence>
<dbReference type="FunCoup" id="A0A0C2TC34">
    <property type="interactions" value="111"/>
</dbReference>
<keyword evidence="8" id="KW-0675">Receptor</keyword>
<evidence type="ECO:0000256" key="10">
    <source>
        <dbReference type="SAM" id="Phobius"/>
    </source>
</evidence>
<dbReference type="PANTHER" id="PTHR28097">
    <property type="entry name" value="PHEROMONE A FACTOR RECEPTOR"/>
    <property type="match status" value="1"/>
</dbReference>
<dbReference type="GO" id="GO:0005886">
    <property type="term" value="C:plasma membrane"/>
    <property type="evidence" value="ECO:0007669"/>
    <property type="project" value="TreeGrafter"/>
</dbReference>
<accession>A0A0C2TC34</accession>
<dbReference type="AlphaFoldDB" id="A0A0C2TC34"/>
<dbReference type="Proteomes" id="UP000054549">
    <property type="component" value="Unassembled WGS sequence"/>
</dbReference>
<evidence type="ECO:0000256" key="8">
    <source>
        <dbReference type="ARBA" id="ARBA00023170"/>
    </source>
</evidence>
<dbReference type="CDD" id="cd14966">
    <property type="entry name" value="7tmD_STE3"/>
    <property type="match status" value="1"/>
</dbReference>
<dbReference type="InParanoid" id="A0A0C2TC34"/>
<dbReference type="Pfam" id="PF02076">
    <property type="entry name" value="STE3"/>
    <property type="match status" value="1"/>
</dbReference>
<evidence type="ECO:0000256" key="2">
    <source>
        <dbReference type="ARBA" id="ARBA00011085"/>
    </source>
</evidence>
<feature type="transmembrane region" description="Helical" evidence="10">
    <location>
        <begin position="66"/>
        <end position="86"/>
    </location>
</feature>
<feature type="transmembrane region" description="Helical" evidence="10">
    <location>
        <begin position="156"/>
        <end position="179"/>
    </location>
</feature>
<evidence type="ECO:0000256" key="1">
    <source>
        <dbReference type="ARBA" id="ARBA00004141"/>
    </source>
</evidence>
<gene>
    <name evidence="11" type="ORF">M378DRAFT_163421</name>
</gene>
<feature type="transmembrane region" description="Helical" evidence="10">
    <location>
        <begin position="259"/>
        <end position="282"/>
    </location>
</feature>
<keyword evidence="9" id="KW-0807">Transducer</keyword>
<keyword evidence="6" id="KW-0297">G-protein coupled receptor</keyword>
<proteinExistence type="inferred from homology"/>
<dbReference type="InterPro" id="IPR001499">
    <property type="entry name" value="GPCR_STE3"/>
</dbReference>
<keyword evidence="7 10" id="KW-0472">Membrane</keyword>
<keyword evidence="4 10" id="KW-0812">Transmembrane</keyword>
<keyword evidence="3" id="KW-0589">Pheromone response</keyword>
<evidence type="ECO:0000256" key="7">
    <source>
        <dbReference type="ARBA" id="ARBA00023136"/>
    </source>
</evidence>
<feature type="transmembrane region" description="Helical" evidence="10">
    <location>
        <begin position="106"/>
        <end position="124"/>
    </location>
</feature>
<dbReference type="GO" id="GO:0000750">
    <property type="term" value="P:pheromone-dependent signal transduction involved in conjugation with cellular fusion"/>
    <property type="evidence" value="ECO:0007669"/>
    <property type="project" value="TreeGrafter"/>
</dbReference>
<organism evidence="11 12">
    <name type="scientific">Amanita muscaria (strain Koide BX008)</name>
    <dbReference type="NCBI Taxonomy" id="946122"/>
    <lineage>
        <taxon>Eukaryota</taxon>
        <taxon>Fungi</taxon>
        <taxon>Dikarya</taxon>
        <taxon>Basidiomycota</taxon>
        <taxon>Agaricomycotina</taxon>
        <taxon>Agaricomycetes</taxon>
        <taxon>Agaricomycetidae</taxon>
        <taxon>Agaricales</taxon>
        <taxon>Pluteineae</taxon>
        <taxon>Amanitaceae</taxon>
        <taxon>Amanita</taxon>
    </lineage>
</organism>
<evidence type="ECO:0000313" key="11">
    <source>
        <dbReference type="EMBL" id="KIL64384.1"/>
    </source>
</evidence>
<reference evidence="11 12" key="1">
    <citation type="submission" date="2014-04" db="EMBL/GenBank/DDBJ databases">
        <title>Evolutionary Origins and Diversification of the Mycorrhizal Mutualists.</title>
        <authorList>
            <consortium name="DOE Joint Genome Institute"/>
            <consortium name="Mycorrhizal Genomics Consortium"/>
            <person name="Kohler A."/>
            <person name="Kuo A."/>
            <person name="Nagy L.G."/>
            <person name="Floudas D."/>
            <person name="Copeland A."/>
            <person name="Barry K.W."/>
            <person name="Cichocki N."/>
            <person name="Veneault-Fourrey C."/>
            <person name="LaButti K."/>
            <person name="Lindquist E.A."/>
            <person name="Lipzen A."/>
            <person name="Lundell T."/>
            <person name="Morin E."/>
            <person name="Murat C."/>
            <person name="Riley R."/>
            <person name="Ohm R."/>
            <person name="Sun H."/>
            <person name="Tunlid A."/>
            <person name="Henrissat B."/>
            <person name="Grigoriev I.V."/>
            <person name="Hibbett D.S."/>
            <person name="Martin F."/>
        </authorList>
    </citation>
    <scope>NUCLEOTIDE SEQUENCE [LARGE SCALE GENOMIC DNA]</scope>
    <source>
        <strain evidence="11 12">Koide BX008</strain>
    </source>
</reference>
<comment type="subcellular location">
    <subcellularLocation>
        <location evidence="1">Membrane</location>
        <topology evidence="1">Multi-pass membrane protein</topology>
    </subcellularLocation>
</comment>
<name>A0A0C2TC34_AMAMK</name>
<protein>
    <recommendedName>
        <fullName evidence="13">Pheromone receptor</fullName>
    </recommendedName>
</protein>
<dbReference type="OrthoDB" id="2874149at2759"/>
<feature type="transmembrane region" description="Helical" evidence="10">
    <location>
        <begin position="36"/>
        <end position="54"/>
    </location>
</feature>
<evidence type="ECO:0008006" key="13">
    <source>
        <dbReference type="Google" id="ProtNLM"/>
    </source>
</evidence>
<evidence type="ECO:0000256" key="9">
    <source>
        <dbReference type="ARBA" id="ARBA00023224"/>
    </source>
</evidence>
<keyword evidence="12" id="KW-1185">Reference proteome</keyword>
<dbReference type="GO" id="GO:0004932">
    <property type="term" value="F:mating-type factor pheromone receptor activity"/>
    <property type="evidence" value="ECO:0007669"/>
    <property type="project" value="InterPro"/>
</dbReference>
<feature type="transmembrane region" description="Helical" evidence="10">
    <location>
        <begin position="200"/>
        <end position="224"/>
    </location>
</feature>
<evidence type="ECO:0000256" key="6">
    <source>
        <dbReference type="ARBA" id="ARBA00023040"/>
    </source>
</evidence>
<keyword evidence="5 10" id="KW-1133">Transmembrane helix</keyword>
<dbReference type="PRINTS" id="PR00899">
    <property type="entry name" value="GPCRSTE3"/>
</dbReference>
<feature type="transmembrane region" description="Helical" evidence="10">
    <location>
        <begin position="6"/>
        <end position="24"/>
    </location>
</feature>
<dbReference type="PANTHER" id="PTHR28097:SF1">
    <property type="entry name" value="PHEROMONE A FACTOR RECEPTOR"/>
    <property type="match status" value="1"/>
</dbReference>
<sequence length="374" mass="42676">MHIELPVVSFISAFLVLIPLPWYCKSRNAPAISISLWLFIANIVNGINSVIWADNTRIVAPVWCDIVTKILVGTNVAIPTSIFCLCAYLERASLAGQSYNSQKRRILYINILLCLGVPIAYMILHSVVQAQRFDIVESFGCRANIYDSVPSIFLLWIPPLVFSLGACIVAGLALRRFWINRIVIGKHLQASTFALTTPQYFRLMSMAFVQILWSVYIASFNIWLTVKHGLHLWISWSDVHSNFSHIGIFPTALVSRQEFTYTLICWWTIPITSLIFFVFALGEETMEQYGIRSSWFRHCSSWLQDLWLNITDRLPMSFRKQPPLPTHLQVEVSVAKFSDKLQSPQSPKFPSVYPVPLHAYIPTKHALSSETLYC</sequence>